<comment type="similarity">
    <text evidence="1 6">Belongs to the universal ribosomal protein uL10 family.</text>
</comment>
<dbReference type="InterPro" id="IPR001790">
    <property type="entry name" value="Ribosomal_uL10"/>
</dbReference>
<evidence type="ECO:0000313" key="8">
    <source>
        <dbReference type="Proteomes" id="UP000831495"/>
    </source>
</evidence>
<dbReference type="Pfam" id="PF00466">
    <property type="entry name" value="Ribosomal_L10"/>
    <property type="match status" value="1"/>
</dbReference>
<dbReference type="InterPro" id="IPR002363">
    <property type="entry name" value="Ribosomal_uL10_CS_bac"/>
</dbReference>
<sequence length="169" mass="18281">MKDAVLKAKQDLVDEVADKIKRSESVIVVDYLGLDVAQVTELRSQLTAEDVEMRVIKNSVLRRAADKVGFEGLDEAFTGPTAVAFSYEDPIVAAKTISKFAETADVLEIKGGIIEGEVQSLAKIDEYAHMPSHDELLATLASMLQDPVRKVAYAVKAVADKKSEDGDAA</sequence>
<dbReference type="PANTHER" id="PTHR11560">
    <property type="entry name" value="39S RIBOSOMAL PROTEIN L10, MITOCHONDRIAL"/>
    <property type="match status" value="1"/>
</dbReference>
<evidence type="ECO:0000256" key="4">
    <source>
        <dbReference type="ARBA" id="ARBA00026025"/>
    </source>
</evidence>
<dbReference type="NCBIfam" id="NF000955">
    <property type="entry name" value="PRK00099.1-1"/>
    <property type="match status" value="1"/>
</dbReference>
<dbReference type="InterPro" id="IPR047865">
    <property type="entry name" value="Ribosomal_uL10_bac_type"/>
</dbReference>
<organism evidence="7 8">
    <name type="scientific">Bombilactobacillus folatiphilus</name>
    <dbReference type="NCBI Taxonomy" id="2923362"/>
    <lineage>
        <taxon>Bacteria</taxon>
        <taxon>Bacillati</taxon>
        <taxon>Bacillota</taxon>
        <taxon>Bacilli</taxon>
        <taxon>Lactobacillales</taxon>
        <taxon>Lactobacillaceae</taxon>
        <taxon>Bombilactobacillus</taxon>
    </lineage>
</organism>
<dbReference type="PROSITE" id="PS01109">
    <property type="entry name" value="RIBOSOMAL_L10"/>
    <property type="match status" value="1"/>
</dbReference>
<dbReference type="InterPro" id="IPR022973">
    <property type="entry name" value="Ribosomal_uL10_bac"/>
</dbReference>
<evidence type="ECO:0000256" key="3">
    <source>
        <dbReference type="ARBA" id="ARBA00023274"/>
    </source>
</evidence>
<keyword evidence="6" id="KW-0699">rRNA-binding</keyword>
<comment type="function">
    <text evidence="6">Forms part of the ribosomal stalk, playing a central role in the interaction of the ribosome with GTP-bound translation factors.</text>
</comment>
<keyword evidence="8" id="KW-1185">Reference proteome</keyword>
<evidence type="ECO:0000256" key="5">
    <source>
        <dbReference type="ARBA" id="ARBA00035202"/>
    </source>
</evidence>
<evidence type="ECO:0000256" key="1">
    <source>
        <dbReference type="ARBA" id="ARBA00008889"/>
    </source>
</evidence>
<evidence type="ECO:0000256" key="6">
    <source>
        <dbReference type="HAMAP-Rule" id="MF_00362"/>
    </source>
</evidence>
<evidence type="ECO:0000256" key="2">
    <source>
        <dbReference type="ARBA" id="ARBA00022980"/>
    </source>
</evidence>
<name>A0ABY4P9K5_9LACO</name>
<dbReference type="InterPro" id="IPR043141">
    <property type="entry name" value="Ribosomal_uL10-like_sf"/>
</dbReference>
<evidence type="ECO:0000313" key="7">
    <source>
        <dbReference type="EMBL" id="UQS82413.1"/>
    </source>
</evidence>
<dbReference type="GO" id="GO:0005840">
    <property type="term" value="C:ribosome"/>
    <property type="evidence" value="ECO:0007669"/>
    <property type="project" value="UniProtKB-KW"/>
</dbReference>
<keyword evidence="6" id="KW-0694">RNA-binding</keyword>
<comment type="subunit">
    <text evidence="4 6">Part of the ribosomal stalk of the 50S ribosomal subunit. The N-terminus interacts with L11 and the large rRNA to form the base of the stalk. The C-terminus forms an elongated spine to which L12 dimers bind in a sequential fashion forming a multimeric L10(L12)X complex.</text>
</comment>
<accession>A0ABY4P9K5</accession>
<dbReference type="Gene3D" id="3.30.70.1730">
    <property type="match status" value="1"/>
</dbReference>
<keyword evidence="2 6" id="KW-0689">Ribosomal protein</keyword>
<keyword evidence="3 6" id="KW-0687">Ribonucleoprotein</keyword>
<dbReference type="HAMAP" id="MF_00362">
    <property type="entry name" value="Ribosomal_uL10"/>
    <property type="match status" value="1"/>
</dbReference>
<protein>
    <recommendedName>
        <fullName evidence="5 6">Large ribosomal subunit protein uL10</fullName>
    </recommendedName>
</protein>
<gene>
    <name evidence="6 7" type="primary">rplJ</name>
    <name evidence="7" type="ORF">MOO45_01620</name>
</gene>
<dbReference type="CDD" id="cd05797">
    <property type="entry name" value="Ribosomal_L10"/>
    <property type="match status" value="1"/>
</dbReference>
<dbReference type="SUPFAM" id="SSF160369">
    <property type="entry name" value="Ribosomal protein L10-like"/>
    <property type="match status" value="1"/>
</dbReference>
<dbReference type="EMBL" id="CP093366">
    <property type="protein sequence ID" value="UQS82413.1"/>
    <property type="molecule type" value="Genomic_DNA"/>
</dbReference>
<dbReference type="Proteomes" id="UP000831495">
    <property type="component" value="Chromosome"/>
</dbReference>
<reference evidence="7" key="1">
    <citation type="journal article" date="2022" name="Int. J. Syst. Evol. Microbiol.">
        <title>Apilactobacillus apisilvae sp. nov., Nicolia spurrieriana gen. nov. sp. nov., Bombilactobacillus folatiphilus sp. nov. and Bombilactobacillus thymidiniphilus sp. nov., four new lactic acid bacterial isolates from stingless bees Tetragonula carbonaria and Austroplebeia australis.</title>
        <authorList>
            <person name="Oliphant S.A."/>
            <person name="Watson-Haigh N.S."/>
            <person name="Sumby K.M."/>
            <person name="Gardner J."/>
            <person name="Groom S."/>
            <person name="Jiranek V."/>
        </authorList>
    </citation>
    <scope>NUCLEOTIDE SEQUENCE</scope>
    <source>
        <strain evidence="7">SG4_D2</strain>
    </source>
</reference>
<dbReference type="RefSeq" id="WP_249514688.1">
    <property type="nucleotide sequence ID" value="NZ_CP093366.1"/>
</dbReference>
<proteinExistence type="inferred from homology"/>